<keyword evidence="4 7" id="KW-1133">Transmembrane helix</keyword>
<feature type="transmembrane region" description="Helical" evidence="7">
    <location>
        <begin position="271"/>
        <end position="295"/>
    </location>
</feature>
<dbReference type="InterPro" id="IPR020846">
    <property type="entry name" value="MFS_dom"/>
</dbReference>
<feature type="compositionally biased region" description="Polar residues" evidence="6">
    <location>
        <begin position="1"/>
        <end position="11"/>
    </location>
</feature>
<evidence type="ECO:0000256" key="7">
    <source>
        <dbReference type="SAM" id="Phobius"/>
    </source>
</evidence>
<dbReference type="SUPFAM" id="SSF103473">
    <property type="entry name" value="MFS general substrate transporter"/>
    <property type="match status" value="1"/>
</dbReference>
<gene>
    <name evidence="9" type="primary">radE_3</name>
    <name evidence="9" type="ORF">LSUE1_G005494</name>
</gene>
<feature type="compositionally biased region" description="Basic and acidic residues" evidence="6">
    <location>
        <begin position="12"/>
        <end position="22"/>
    </location>
</feature>
<protein>
    <submittedName>
        <fullName evidence="9">Efflux pump radE</fullName>
    </submittedName>
</protein>
<feature type="transmembrane region" description="Helical" evidence="7">
    <location>
        <begin position="121"/>
        <end position="140"/>
    </location>
</feature>
<dbReference type="Pfam" id="PF07690">
    <property type="entry name" value="MFS_1"/>
    <property type="match status" value="1"/>
</dbReference>
<feature type="transmembrane region" description="Helical" evidence="7">
    <location>
        <begin position="90"/>
        <end position="109"/>
    </location>
</feature>
<evidence type="ECO:0000256" key="1">
    <source>
        <dbReference type="ARBA" id="ARBA00004141"/>
    </source>
</evidence>
<evidence type="ECO:0000256" key="5">
    <source>
        <dbReference type="ARBA" id="ARBA00023136"/>
    </source>
</evidence>
<dbReference type="GO" id="GO:0022857">
    <property type="term" value="F:transmembrane transporter activity"/>
    <property type="evidence" value="ECO:0007669"/>
    <property type="project" value="InterPro"/>
</dbReference>
<dbReference type="InterPro" id="IPR011701">
    <property type="entry name" value="MFS"/>
</dbReference>
<dbReference type="PANTHER" id="PTHR23502:SF68">
    <property type="entry name" value="MULTIDRUG TRANSPORTER, PUTATIVE (AFU_ORTHOLOGUE AFUA_3G01120)-RELATED"/>
    <property type="match status" value="1"/>
</dbReference>
<evidence type="ECO:0000313" key="10">
    <source>
        <dbReference type="Proteomes" id="UP000469558"/>
    </source>
</evidence>
<keyword evidence="10" id="KW-1185">Reference proteome</keyword>
<evidence type="ECO:0000256" key="3">
    <source>
        <dbReference type="ARBA" id="ARBA00022692"/>
    </source>
</evidence>
<dbReference type="EMBL" id="QGMK01000482">
    <property type="protein sequence ID" value="TVY81423.1"/>
    <property type="molecule type" value="Genomic_DNA"/>
</dbReference>
<comment type="subcellular location">
    <subcellularLocation>
        <location evidence="1">Membrane</location>
        <topology evidence="1">Multi-pass membrane protein</topology>
    </subcellularLocation>
</comment>
<evidence type="ECO:0000256" key="4">
    <source>
        <dbReference type="ARBA" id="ARBA00022989"/>
    </source>
</evidence>
<dbReference type="OrthoDB" id="5296287at2759"/>
<name>A0A8T9CF21_9HELO</name>
<feature type="domain" description="Major facilitator superfamily (MFS) profile" evidence="8">
    <location>
        <begin position="54"/>
        <end position="366"/>
    </location>
</feature>
<feature type="transmembrane region" description="Helical" evidence="7">
    <location>
        <begin position="52"/>
        <end position="70"/>
    </location>
</feature>
<feature type="transmembrane region" description="Helical" evidence="7">
    <location>
        <begin position="315"/>
        <end position="335"/>
    </location>
</feature>
<keyword evidence="3 7" id="KW-0812">Transmembrane</keyword>
<sequence>MVENLSIQNDGGESKIGHDSHDLSSPMIPVFWDEPTDQDPNNPLNWSFRRKWSIISVLALLSLLTPVASSMMAPGVPLILEEFQTDSQQVATFVVSAFVLGFAVGPIFIAPLSELYGRNKIYHTCNTLFVIFTIACALSSSMGMLIAFRFLGGMAGVAVITCGSGTIVDMMPPENRGVAMSLWSVGPLLGPVIGPVCAGFLVEALGWRWAGSATIISFLVFRKTYAPELLEQKAARLRKETGNMGYKSKLKTSGTPRQVFLRAIVRPTRMYFLSGLVATMATYIAVVYGFLYILFTTFTFVYEDNYGYSSEGAGLSFIAGGVGNLLGLLTTGVVSDKIMQRKKARNETPQPEDKISLTIIFNEYPP</sequence>
<dbReference type="Proteomes" id="UP000469558">
    <property type="component" value="Unassembled WGS sequence"/>
</dbReference>
<dbReference type="AlphaFoldDB" id="A0A8T9CF21"/>
<feature type="transmembrane region" description="Helical" evidence="7">
    <location>
        <begin position="180"/>
        <end position="201"/>
    </location>
</feature>
<evidence type="ECO:0000259" key="8">
    <source>
        <dbReference type="PROSITE" id="PS50850"/>
    </source>
</evidence>
<dbReference type="PANTHER" id="PTHR23502">
    <property type="entry name" value="MAJOR FACILITATOR SUPERFAMILY"/>
    <property type="match status" value="1"/>
</dbReference>
<dbReference type="InterPro" id="IPR036259">
    <property type="entry name" value="MFS_trans_sf"/>
</dbReference>
<proteinExistence type="inferred from homology"/>
<accession>A0A8T9CF21</accession>
<comment type="caution">
    <text evidence="9">The sequence shown here is derived from an EMBL/GenBank/DDBJ whole genome shotgun (WGS) entry which is preliminary data.</text>
</comment>
<organism evidence="9 10">
    <name type="scientific">Lachnellula suecica</name>
    <dbReference type="NCBI Taxonomy" id="602035"/>
    <lineage>
        <taxon>Eukaryota</taxon>
        <taxon>Fungi</taxon>
        <taxon>Dikarya</taxon>
        <taxon>Ascomycota</taxon>
        <taxon>Pezizomycotina</taxon>
        <taxon>Leotiomycetes</taxon>
        <taxon>Helotiales</taxon>
        <taxon>Lachnaceae</taxon>
        <taxon>Lachnellula</taxon>
    </lineage>
</organism>
<feature type="region of interest" description="Disordered" evidence="6">
    <location>
        <begin position="1"/>
        <end position="22"/>
    </location>
</feature>
<evidence type="ECO:0000256" key="6">
    <source>
        <dbReference type="SAM" id="MobiDB-lite"/>
    </source>
</evidence>
<dbReference type="Gene3D" id="1.20.1720.10">
    <property type="entry name" value="Multidrug resistance protein D"/>
    <property type="match status" value="1"/>
</dbReference>
<dbReference type="GO" id="GO:0016020">
    <property type="term" value="C:membrane"/>
    <property type="evidence" value="ECO:0007669"/>
    <property type="project" value="UniProtKB-SubCell"/>
</dbReference>
<dbReference type="PROSITE" id="PS50850">
    <property type="entry name" value="MFS"/>
    <property type="match status" value="1"/>
</dbReference>
<evidence type="ECO:0000256" key="2">
    <source>
        <dbReference type="ARBA" id="ARBA00008335"/>
    </source>
</evidence>
<reference evidence="9 10" key="1">
    <citation type="submission" date="2018-05" db="EMBL/GenBank/DDBJ databases">
        <title>Genome sequencing and assembly of the regulated plant pathogen Lachnellula willkommii and related sister species for the development of diagnostic species identification markers.</title>
        <authorList>
            <person name="Giroux E."/>
            <person name="Bilodeau G."/>
        </authorList>
    </citation>
    <scope>NUCLEOTIDE SEQUENCE [LARGE SCALE GENOMIC DNA]</scope>
    <source>
        <strain evidence="9 10">CBS 268.59</strain>
    </source>
</reference>
<evidence type="ECO:0000313" key="9">
    <source>
        <dbReference type="EMBL" id="TVY81423.1"/>
    </source>
</evidence>
<keyword evidence="5 7" id="KW-0472">Membrane</keyword>
<comment type="similarity">
    <text evidence="2">Belongs to the major facilitator superfamily.</text>
</comment>